<sequence>MAVTPLTVRQVGRHTRNTETLCEGTYDGPSLARKVIVLTIKPQHHRQQIIDDIFVPVGSRALMDSEHNKIKFRVNDDEVIFKIHR</sequence>
<accession>A0ABS8VH66</accession>
<organism evidence="1 2">
    <name type="scientific">Datura stramonium</name>
    <name type="common">Jimsonweed</name>
    <name type="synonym">Common thornapple</name>
    <dbReference type="NCBI Taxonomy" id="4076"/>
    <lineage>
        <taxon>Eukaryota</taxon>
        <taxon>Viridiplantae</taxon>
        <taxon>Streptophyta</taxon>
        <taxon>Embryophyta</taxon>
        <taxon>Tracheophyta</taxon>
        <taxon>Spermatophyta</taxon>
        <taxon>Magnoliopsida</taxon>
        <taxon>eudicotyledons</taxon>
        <taxon>Gunneridae</taxon>
        <taxon>Pentapetalae</taxon>
        <taxon>asterids</taxon>
        <taxon>lamiids</taxon>
        <taxon>Solanales</taxon>
        <taxon>Solanaceae</taxon>
        <taxon>Solanoideae</taxon>
        <taxon>Datureae</taxon>
        <taxon>Datura</taxon>
    </lineage>
</organism>
<proteinExistence type="predicted"/>
<reference evidence="1 2" key="1">
    <citation type="journal article" date="2021" name="BMC Genomics">
        <title>Datura genome reveals duplications of psychoactive alkaloid biosynthetic genes and high mutation rate following tissue culture.</title>
        <authorList>
            <person name="Rajewski A."/>
            <person name="Carter-House D."/>
            <person name="Stajich J."/>
            <person name="Litt A."/>
        </authorList>
    </citation>
    <scope>NUCLEOTIDE SEQUENCE [LARGE SCALE GENOMIC DNA]</scope>
    <source>
        <strain evidence="1">AR-01</strain>
    </source>
</reference>
<comment type="caution">
    <text evidence="1">The sequence shown here is derived from an EMBL/GenBank/DDBJ whole genome shotgun (WGS) entry which is preliminary data.</text>
</comment>
<name>A0ABS8VH66_DATST</name>
<evidence type="ECO:0000313" key="1">
    <source>
        <dbReference type="EMBL" id="MCD9646353.1"/>
    </source>
</evidence>
<protein>
    <submittedName>
        <fullName evidence="1">Uncharacterized protein</fullName>
    </submittedName>
</protein>
<dbReference type="EMBL" id="JACEIK010004759">
    <property type="protein sequence ID" value="MCD9646353.1"/>
    <property type="molecule type" value="Genomic_DNA"/>
</dbReference>
<evidence type="ECO:0000313" key="2">
    <source>
        <dbReference type="Proteomes" id="UP000823775"/>
    </source>
</evidence>
<gene>
    <name evidence="1" type="ORF">HAX54_036121</name>
</gene>
<keyword evidence="2" id="KW-1185">Reference proteome</keyword>
<dbReference type="Proteomes" id="UP000823775">
    <property type="component" value="Unassembled WGS sequence"/>
</dbReference>
<feature type="non-terminal residue" evidence="1">
    <location>
        <position position="85"/>
    </location>
</feature>